<dbReference type="Gene3D" id="1.10.8.50">
    <property type="match status" value="1"/>
</dbReference>
<dbReference type="PIRSF" id="PIRSF002134">
    <property type="entry name" value="Ribosomal_S13"/>
    <property type="match status" value="1"/>
</dbReference>
<dbReference type="InterPro" id="IPR018269">
    <property type="entry name" value="Ribosomal_uS13_CS"/>
</dbReference>
<reference evidence="9 10" key="1">
    <citation type="journal article" date="2016" name="Sci. Rep.">
        <title>Metabolic traits of an uncultured archaeal lineage -MSBL1- from brine pools of the Red Sea.</title>
        <authorList>
            <person name="Mwirichia R."/>
            <person name="Alam I."/>
            <person name="Rashid M."/>
            <person name="Vinu M."/>
            <person name="Ba-Alawi W."/>
            <person name="Anthony Kamau A."/>
            <person name="Kamanda Ngugi D."/>
            <person name="Goker M."/>
            <person name="Klenk H.P."/>
            <person name="Bajic V."/>
            <person name="Stingl U."/>
        </authorList>
    </citation>
    <scope>NUCLEOTIDE SEQUENCE [LARGE SCALE GENOMIC DNA]</scope>
    <source>
        <strain evidence="9">SCGC-AAA259E17</strain>
    </source>
</reference>
<keyword evidence="5 6" id="KW-0687">Ribonucleoprotein</keyword>
<evidence type="ECO:0000256" key="3">
    <source>
        <dbReference type="ARBA" id="ARBA00022884"/>
    </source>
</evidence>
<evidence type="ECO:0000256" key="2">
    <source>
        <dbReference type="ARBA" id="ARBA00022730"/>
    </source>
</evidence>
<keyword evidence="4 6" id="KW-0689">Ribosomal protein</keyword>
<comment type="subunit">
    <text evidence="6">Part of the 30S ribosomal subunit. Forms a loose heterodimer with protein S19. Forms two bridges to the 50S subunit in the 70S ribosome.</text>
</comment>
<feature type="region of interest" description="Disordered" evidence="8">
    <location>
        <begin position="122"/>
        <end position="164"/>
    </location>
</feature>
<feature type="compositionally biased region" description="Basic and acidic residues" evidence="8">
    <location>
        <begin position="153"/>
        <end position="164"/>
    </location>
</feature>
<accession>A0A133UGQ0</accession>
<dbReference type="InterPro" id="IPR027437">
    <property type="entry name" value="Rbsml_uS13_C"/>
</dbReference>
<evidence type="ECO:0000313" key="10">
    <source>
        <dbReference type="Proteomes" id="UP000070373"/>
    </source>
</evidence>
<dbReference type="InterPro" id="IPR001892">
    <property type="entry name" value="Ribosomal_uS13"/>
</dbReference>
<dbReference type="NCBIfam" id="NF003140">
    <property type="entry name" value="PRK04053.1"/>
    <property type="match status" value="1"/>
</dbReference>
<dbReference type="PANTHER" id="PTHR10871">
    <property type="entry name" value="30S RIBOSOMAL PROTEIN S13/40S RIBOSOMAL PROTEIN S18"/>
    <property type="match status" value="1"/>
</dbReference>
<dbReference type="GO" id="GO:0015935">
    <property type="term" value="C:small ribosomal subunit"/>
    <property type="evidence" value="ECO:0007669"/>
    <property type="project" value="TreeGrafter"/>
</dbReference>
<gene>
    <name evidence="6" type="primary">rps13</name>
    <name evidence="9" type="ORF">AKJ64_00750</name>
</gene>
<sequence>MAEEESQEDSQEDLKGIVRLAGRDLQGTRRLQAALSNLKGIGASMAKAIVHAAGMNGTLKVGRLNDDQVEKLEKVIEEPLSHGVPKHMVNRRKDYETGEDLHLLGGDIEMAERNDISREKDIRSRRGIRHRRGLPVRGQRTRSTGRKGMTVGVEREKLKEKSEE</sequence>
<dbReference type="InterPro" id="IPR019977">
    <property type="entry name" value="Ribosomal_uS13_archaeal"/>
</dbReference>
<proteinExistence type="inferred from homology"/>
<dbReference type="GO" id="GO:0003735">
    <property type="term" value="F:structural constituent of ribosome"/>
    <property type="evidence" value="ECO:0007669"/>
    <property type="project" value="InterPro"/>
</dbReference>
<name>A0A133UGQ0_9EURY</name>
<dbReference type="PROSITE" id="PS50159">
    <property type="entry name" value="RIBOSOMAL_S13_2"/>
    <property type="match status" value="1"/>
</dbReference>
<dbReference type="GO" id="GO:0006412">
    <property type="term" value="P:translation"/>
    <property type="evidence" value="ECO:0007669"/>
    <property type="project" value="UniProtKB-UniRule"/>
</dbReference>
<feature type="compositionally biased region" description="Basic residues" evidence="8">
    <location>
        <begin position="125"/>
        <end position="145"/>
    </location>
</feature>
<dbReference type="PATRIC" id="fig|1698263.3.peg.925"/>
<dbReference type="InterPro" id="IPR010979">
    <property type="entry name" value="Ribosomal_uS13-like_H2TH"/>
</dbReference>
<dbReference type="Pfam" id="PF00416">
    <property type="entry name" value="Ribosomal_S13"/>
    <property type="match status" value="1"/>
</dbReference>
<keyword evidence="10" id="KW-1185">Reference proteome</keyword>
<evidence type="ECO:0000256" key="5">
    <source>
        <dbReference type="ARBA" id="ARBA00023274"/>
    </source>
</evidence>
<dbReference type="GO" id="GO:0019843">
    <property type="term" value="F:rRNA binding"/>
    <property type="evidence" value="ECO:0007669"/>
    <property type="project" value="UniProtKB-UniRule"/>
</dbReference>
<evidence type="ECO:0000313" key="9">
    <source>
        <dbReference type="EMBL" id="KXA93405.1"/>
    </source>
</evidence>
<evidence type="ECO:0000256" key="7">
    <source>
        <dbReference type="RuleBase" id="RU003830"/>
    </source>
</evidence>
<dbReference type="EMBL" id="LHXN01000006">
    <property type="protein sequence ID" value="KXA93405.1"/>
    <property type="molecule type" value="Genomic_DNA"/>
</dbReference>
<organism evidence="9 10">
    <name type="scientific">candidate division MSBL1 archaeon SCGC-AAA259E17</name>
    <dbReference type="NCBI Taxonomy" id="1698263"/>
    <lineage>
        <taxon>Archaea</taxon>
        <taxon>Methanobacteriati</taxon>
        <taxon>Methanobacteriota</taxon>
        <taxon>candidate division MSBL1</taxon>
    </lineage>
</organism>
<comment type="similarity">
    <text evidence="1 6 7">Belongs to the universal ribosomal protein uS13 family.</text>
</comment>
<comment type="caution">
    <text evidence="9">The sequence shown here is derived from an EMBL/GenBank/DDBJ whole genome shotgun (WGS) entry which is preliminary data.</text>
</comment>
<dbReference type="Proteomes" id="UP000070373">
    <property type="component" value="Unassembled WGS sequence"/>
</dbReference>
<dbReference type="NCBIfam" id="TIGR03629">
    <property type="entry name" value="uS13_arch"/>
    <property type="match status" value="1"/>
</dbReference>
<dbReference type="AlphaFoldDB" id="A0A133UGQ0"/>
<evidence type="ECO:0000256" key="8">
    <source>
        <dbReference type="SAM" id="MobiDB-lite"/>
    </source>
</evidence>
<dbReference type="Gene3D" id="4.10.910.10">
    <property type="entry name" value="30s ribosomal protein s13, domain 2"/>
    <property type="match status" value="1"/>
</dbReference>
<evidence type="ECO:0000256" key="4">
    <source>
        <dbReference type="ARBA" id="ARBA00022980"/>
    </source>
</evidence>
<evidence type="ECO:0000256" key="6">
    <source>
        <dbReference type="HAMAP-Rule" id="MF_01315"/>
    </source>
</evidence>
<keyword evidence="2 6" id="KW-0699">rRNA-binding</keyword>
<evidence type="ECO:0000256" key="1">
    <source>
        <dbReference type="ARBA" id="ARBA00008080"/>
    </source>
</evidence>
<dbReference type="GO" id="GO:0005829">
    <property type="term" value="C:cytosol"/>
    <property type="evidence" value="ECO:0007669"/>
    <property type="project" value="TreeGrafter"/>
</dbReference>
<dbReference type="PROSITE" id="PS00646">
    <property type="entry name" value="RIBOSOMAL_S13_1"/>
    <property type="match status" value="1"/>
</dbReference>
<comment type="function">
    <text evidence="6">Located at the top of the head of the 30S subunit, it contacts several helices of the 16S rRNA. In the 70S ribosome it contacts the 23S rRNA (bridge B1a) and protein L5 of the 50S subunit (bridge B1b), connecting the 2 subunits; these bridges are implicated in subunit movement.</text>
</comment>
<dbReference type="HAMAP" id="MF_01315">
    <property type="entry name" value="Ribosomal_uS13"/>
    <property type="match status" value="1"/>
</dbReference>
<dbReference type="PANTHER" id="PTHR10871:SF3">
    <property type="entry name" value="SMALL RIBOSOMAL SUBUNIT PROTEIN US13"/>
    <property type="match status" value="1"/>
</dbReference>
<protein>
    <recommendedName>
        <fullName evidence="6">Small ribosomal subunit protein uS13</fullName>
    </recommendedName>
</protein>
<keyword evidence="3 6" id="KW-0694">RNA-binding</keyword>
<dbReference type="SUPFAM" id="SSF46946">
    <property type="entry name" value="S13-like H2TH domain"/>
    <property type="match status" value="1"/>
</dbReference>